<dbReference type="Gene3D" id="2.40.50.690">
    <property type="match status" value="1"/>
</dbReference>
<gene>
    <name evidence="2" type="ORF">AYI68_g1592</name>
</gene>
<name>A0A1R0H565_9FUNG</name>
<feature type="domain" description="RNB" evidence="1">
    <location>
        <begin position="339"/>
        <end position="475"/>
    </location>
</feature>
<keyword evidence="3" id="KW-1185">Reference proteome</keyword>
<organism evidence="2 3">
    <name type="scientific">Smittium mucronatum</name>
    <dbReference type="NCBI Taxonomy" id="133383"/>
    <lineage>
        <taxon>Eukaryota</taxon>
        <taxon>Fungi</taxon>
        <taxon>Fungi incertae sedis</taxon>
        <taxon>Zoopagomycota</taxon>
        <taxon>Kickxellomycotina</taxon>
        <taxon>Harpellomycetes</taxon>
        <taxon>Harpellales</taxon>
        <taxon>Legeriomycetaceae</taxon>
        <taxon>Smittium</taxon>
    </lineage>
</organism>
<sequence>MAAQGFSTTNLDRESDIPKNEISHLGKITDFKNHHITPEHSKSRKSKFKSDYLIFPKNRYEPHLDLSLADRLVHKGSLFRATLRINKSDPCHEAYATISYLSSNTATSDVFPNDFISPYDDIFIFGPRLRNRAFNGDTVIIKIYPNDVAKNIHTAYKKYKSKSTSPHNNNDDDFANNDPALSFTDTFVELNTDDFIEDPDWKLYGQVVSIVPNPYDHKLFACFYSSQSNDELYHIFSSIDSTAPAFRISHKDFSEFVQKHKINDLTKIVFILKYIVWDIDSMCPTGSIVEFKVIKNKRDSENLLLLYRNSIFNNPFPKYIIDTLPSDTFEIPEAEINSRADLRSQTVFTIDPASAKDLDDALSIHKLPGGNYIVSVHIADVSYFVKPNSKLDNLARQLATTVYLVDYNIPMLPNVLSGNLCSLLPGKDRLTFSVTWNISENGEIMDYWISKSIINSTLKETQPDAIRKKDRMQIS</sequence>
<dbReference type="GO" id="GO:0000175">
    <property type="term" value="F:3'-5'-RNA exonuclease activity"/>
    <property type="evidence" value="ECO:0007669"/>
    <property type="project" value="TreeGrafter"/>
</dbReference>
<keyword evidence="2" id="KW-0540">Nuclease</keyword>
<keyword evidence="2" id="KW-0378">Hydrolase</keyword>
<dbReference type="SUPFAM" id="SSF50249">
    <property type="entry name" value="Nucleic acid-binding proteins"/>
    <property type="match status" value="2"/>
</dbReference>
<dbReference type="Pfam" id="PF17849">
    <property type="entry name" value="OB_Dis3"/>
    <property type="match status" value="1"/>
</dbReference>
<dbReference type="InterPro" id="IPR012340">
    <property type="entry name" value="NA-bd_OB-fold"/>
</dbReference>
<dbReference type="OrthoDB" id="372421at2759"/>
<dbReference type="GO" id="GO:0006402">
    <property type="term" value="P:mRNA catabolic process"/>
    <property type="evidence" value="ECO:0007669"/>
    <property type="project" value="TreeGrafter"/>
</dbReference>
<dbReference type="EMBL" id="LSSL01000562">
    <property type="protein sequence ID" value="OLY84246.1"/>
    <property type="molecule type" value="Genomic_DNA"/>
</dbReference>
<dbReference type="PANTHER" id="PTHR23355:SF9">
    <property type="entry name" value="DIS3-LIKE EXONUCLEASE 2"/>
    <property type="match status" value="1"/>
</dbReference>
<dbReference type="SMART" id="SM00955">
    <property type="entry name" value="RNB"/>
    <property type="match status" value="1"/>
</dbReference>
<reference evidence="2 3" key="1">
    <citation type="journal article" date="2016" name="Mol. Biol. Evol.">
        <title>Genome-Wide Survey of Gut Fungi (Harpellales) Reveals the First Horizontally Transferred Ubiquitin Gene from a Mosquito Host.</title>
        <authorList>
            <person name="Wang Y."/>
            <person name="White M.M."/>
            <person name="Kvist S."/>
            <person name="Moncalvo J.M."/>
        </authorList>
    </citation>
    <scope>NUCLEOTIDE SEQUENCE [LARGE SCALE GENOMIC DNA]</scope>
    <source>
        <strain evidence="2 3">ALG-7-W6</strain>
    </source>
</reference>
<dbReference type="Pfam" id="PF00773">
    <property type="entry name" value="RNB"/>
    <property type="match status" value="1"/>
</dbReference>
<dbReference type="InterPro" id="IPR041505">
    <property type="entry name" value="Dis3_CSD2"/>
</dbReference>
<evidence type="ECO:0000313" key="2">
    <source>
        <dbReference type="EMBL" id="OLY84246.1"/>
    </source>
</evidence>
<comment type="caution">
    <text evidence="2">The sequence shown here is derived from an EMBL/GenBank/DDBJ whole genome shotgun (WGS) entry which is preliminary data.</text>
</comment>
<dbReference type="GO" id="GO:0000932">
    <property type="term" value="C:P-body"/>
    <property type="evidence" value="ECO:0007669"/>
    <property type="project" value="TreeGrafter"/>
</dbReference>
<evidence type="ECO:0000259" key="1">
    <source>
        <dbReference type="SMART" id="SM00955"/>
    </source>
</evidence>
<dbReference type="GO" id="GO:0003723">
    <property type="term" value="F:RNA binding"/>
    <property type="evidence" value="ECO:0007669"/>
    <property type="project" value="InterPro"/>
</dbReference>
<evidence type="ECO:0000313" key="3">
    <source>
        <dbReference type="Proteomes" id="UP000187455"/>
    </source>
</evidence>
<dbReference type="Proteomes" id="UP000187455">
    <property type="component" value="Unassembled WGS sequence"/>
</dbReference>
<dbReference type="InterPro" id="IPR001900">
    <property type="entry name" value="RNase_II/R"/>
</dbReference>
<protein>
    <submittedName>
        <fullName evidence="2">DIS3-like exonuclease 2</fullName>
    </submittedName>
</protein>
<accession>A0A1R0H565</accession>
<dbReference type="Gene3D" id="2.40.50.700">
    <property type="match status" value="1"/>
</dbReference>
<dbReference type="PANTHER" id="PTHR23355">
    <property type="entry name" value="RIBONUCLEASE"/>
    <property type="match status" value="1"/>
</dbReference>
<dbReference type="STRING" id="133383.A0A1R0H565"/>
<proteinExistence type="predicted"/>
<dbReference type="InterPro" id="IPR050180">
    <property type="entry name" value="RNR_Ribonuclease"/>
</dbReference>
<dbReference type="AlphaFoldDB" id="A0A1R0H565"/>
<keyword evidence="2" id="KW-0269">Exonuclease</keyword>